<name>A0ACB9QAB6_BAUVA</name>
<gene>
    <name evidence="1" type="ORF">L6164_001643</name>
</gene>
<dbReference type="Proteomes" id="UP000828941">
    <property type="component" value="Chromosome 1"/>
</dbReference>
<protein>
    <submittedName>
        <fullName evidence="1">Uncharacterized protein</fullName>
    </submittedName>
</protein>
<proteinExistence type="predicted"/>
<reference evidence="1 2" key="1">
    <citation type="journal article" date="2022" name="DNA Res.">
        <title>Chromosomal-level genome assembly of the orchid tree Bauhinia variegata (Leguminosae; Cercidoideae) supports the allotetraploid origin hypothesis of Bauhinia.</title>
        <authorList>
            <person name="Zhong Y."/>
            <person name="Chen Y."/>
            <person name="Zheng D."/>
            <person name="Pang J."/>
            <person name="Liu Y."/>
            <person name="Luo S."/>
            <person name="Meng S."/>
            <person name="Qian L."/>
            <person name="Wei D."/>
            <person name="Dai S."/>
            <person name="Zhou R."/>
        </authorList>
    </citation>
    <scope>NUCLEOTIDE SEQUENCE [LARGE SCALE GENOMIC DNA]</scope>
    <source>
        <strain evidence="1">BV-YZ2020</strain>
    </source>
</reference>
<accession>A0ACB9QAB6</accession>
<dbReference type="EMBL" id="CM039426">
    <property type="protein sequence ID" value="KAI4357711.1"/>
    <property type="molecule type" value="Genomic_DNA"/>
</dbReference>
<sequence>MEPLFFSLSLFLPIVSFAFIFHLYTSISKPQNKTNLPPGSFGWPLIGETYQFLSQDPQIFIKDRITKYSSKIFKTSLFGDPVVVLCGPSGHKFISANEGKLMTIWRPVSMQKLFRGSYQKVSSSTTISSQSGARLIRSSALFKPEALAAFAEVMDSMAKSHFEEHWIGKSEVEVCGLVQLLIAGVAAKLFVGLEDPQRVANIARFFDLISQGLHAFPYSIPGTSFARAKKASDAMRNEILMVIKQKKTAMPQGEKLHDYLSYMIFRGDHSGRFMPENEVADKVMGLAFAAFSSPSLALMYLMKYLGEKPQVYEEIRAEQMEILKSKRHGEPLNWDDISKMKYSWNVLLEVMRLVPPLQGTFREATTNFTYESYTIPKGWKIYWTVSSTNKDPEFFPEPDKFDPARFESELPPFLNVPFGGGRRVCPGKDYARLLMLIYLHHAVRLFKWELINFNPKVAESMNPIPVEGVWLRFNLV</sequence>
<evidence type="ECO:0000313" key="2">
    <source>
        <dbReference type="Proteomes" id="UP000828941"/>
    </source>
</evidence>
<evidence type="ECO:0000313" key="1">
    <source>
        <dbReference type="EMBL" id="KAI4357711.1"/>
    </source>
</evidence>
<comment type="caution">
    <text evidence="1">The sequence shown here is derived from an EMBL/GenBank/DDBJ whole genome shotgun (WGS) entry which is preliminary data.</text>
</comment>
<keyword evidence="2" id="KW-1185">Reference proteome</keyword>
<organism evidence="1 2">
    <name type="scientific">Bauhinia variegata</name>
    <name type="common">Purple orchid tree</name>
    <name type="synonym">Phanera variegata</name>
    <dbReference type="NCBI Taxonomy" id="167791"/>
    <lineage>
        <taxon>Eukaryota</taxon>
        <taxon>Viridiplantae</taxon>
        <taxon>Streptophyta</taxon>
        <taxon>Embryophyta</taxon>
        <taxon>Tracheophyta</taxon>
        <taxon>Spermatophyta</taxon>
        <taxon>Magnoliopsida</taxon>
        <taxon>eudicotyledons</taxon>
        <taxon>Gunneridae</taxon>
        <taxon>Pentapetalae</taxon>
        <taxon>rosids</taxon>
        <taxon>fabids</taxon>
        <taxon>Fabales</taxon>
        <taxon>Fabaceae</taxon>
        <taxon>Cercidoideae</taxon>
        <taxon>Cercideae</taxon>
        <taxon>Bauhiniinae</taxon>
        <taxon>Bauhinia</taxon>
    </lineage>
</organism>